<keyword evidence="3" id="KW-0472">Membrane</keyword>
<dbReference type="SUPFAM" id="SSF103481">
    <property type="entry name" value="Multidrug resistance efflux transporter EmrE"/>
    <property type="match status" value="1"/>
</dbReference>
<dbReference type="InterPro" id="IPR000620">
    <property type="entry name" value="EamA_dom"/>
</dbReference>
<feature type="transmembrane region" description="Helical" evidence="3">
    <location>
        <begin position="109"/>
        <end position="130"/>
    </location>
</feature>
<feature type="domain" description="EamA" evidence="4">
    <location>
        <begin position="142"/>
        <end position="269"/>
    </location>
</feature>
<feature type="region of interest" description="Disordered" evidence="2">
    <location>
        <begin position="278"/>
        <end position="301"/>
    </location>
</feature>
<dbReference type="KEGG" id="nod:FOH10_23720"/>
<organism evidence="5 6">
    <name type="scientific">Nocardia otitidiscaviarum</name>
    <dbReference type="NCBI Taxonomy" id="1823"/>
    <lineage>
        <taxon>Bacteria</taxon>
        <taxon>Bacillati</taxon>
        <taxon>Actinomycetota</taxon>
        <taxon>Actinomycetes</taxon>
        <taxon>Mycobacteriales</taxon>
        <taxon>Nocardiaceae</taxon>
        <taxon>Nocardia</taxon>
    </lineage>
</organism>
<evidence type="ECO:0000256" key="1">
    <source>
        <dbReference type="ARBA" id="ARBA00007362"/>
    </source>
</evidence>
<gene>
    <name evidence="5" type="ORF">FOH10_23720</name>
</gene>
<accession>A0A516NQU1</accession>
<keyword evidence="3" id="KW-0812">Transmembrane</keyword>
<dbReference type="InterPro" id="IPR037185">
    <property type="entry name" value="EmrE-like"/>
</dbReference>
<feature type="transmembrane region" description="Helical" evidence="3">
    <location>
        <begin position="198"/>
        <end position="220"/>
    </location>
</feature>
<feature type="transmembrane region" description="Helical" evidence="3">
    <location>
        <begin position="253"/>
        <end position="273"/>
    </location>
</feature>
<feature type="transmembrane region" description="Helical" evidence="3">
    <location>
        <begin position="57"/>
        <end position="76"/>
    </location>
</feature>
<protein>
    <submittedName>
        <fullName evidence="5">DMT family transporter</fullName>
    </submittedName>
</protein>
<evidence type="ECO:0000256" key="2">
    <source>
        <dbReference type="SAM" id="MobiDB-lite"/>
    </source>
</evidence>
<feature type="transmembrane region" description="Helical" evidence="3">
    <location>
        <begin position="136"/>
        <end position="161"/>
    </location>
</feature>
<dbReference type="Pfam" id="PF00892">
    <property type="entry name" value="EamA"/>
    <property type="match status" value="1"/>
</dbReference>
<dbReference type="EMBL" id="CP041695">
    <property type="protein sequence ID" value="QDP81277.1"/>
    <property type="molecule type" value="Genomic_DNA"/>
</dbReference>
<dbReference type="AlphaFoldDB" id="A0A516NQU1"/>
<feature type="transmembrane region" description="Helical" evidence="3">
    <location>
        <begin position="173"/>
        <end position="192"/>
    </location>
</feature>
<feature type="transmembrane region" description="Helical" evidence="3">
    <location>
        <begin position="227"/>
        <end position="247"/>
    </location>
</feature>
<proteinExistence type="inferred from homology"/>
<name>A0A516NQU1_9NOCA</name>
<reference evidence="5 6" key="1">
    <citation type="submission" date="2019-07" db="EMBL/GenBank/DDBJ databases">
        <title>Complete Genome Sequence and Methylome Analysis of Nocardia otitidis-caviarum NEB252.</title>
        <authorList>
            <person name="Fomenkov A."/>
            <person name="Anton B.P."/>
            <person name="Vincze T."/>
            <person name="Roberts R.J."/>
        </authorList>
    </citation>
    <scope>NUCLEOTIDE SEQUENCE [LARGE SCALE GENOMIC DNA]</scope>
    <source>
        <strain evidence="5 6">NEB252</strain>
    </source>
</reference>
<dbReference type="GO" id="GO:0016020">
    <property type="term" value="C:membrane"/>
    <property type="evidence" value="ECO:0007669"/>
    <property type="project" value="InterPro"/>
</dbReference>
<evidence type="ECO:0000256" key="3">
    <source>
        <dbReference type="SAM" id="Phobius"/>
    </source>
</evidence>
<evidence type="ECO:0000259" key="4">
    <source>
        <dbReference type="Pfam" id="PF00892"/>
    </source>
</evidence>
<feature type="compositionally biased region" description="Basic residues" evidence="2">
    <location>
        <begin position="281"/>
        <end position="301"/>
    </location>
</feature>
<dbReference type="GeneID" id="80335371"/>
<dbReference type="RefSeq" id="WP_143982387.1">
    <property type="nucleotide sequence ID" value="NZ_CP041695.1"/>
</dbReference>
<dbReference type="Proteomes" id="UP000317039">
    <property type="component" value="Chromosome"/>
</dbReference>
<keyword evidence="3" id="KW-1133">Transmembrane helix</keyword>
<evidence type="ECO:0000313" key="5">
    <source>
        <dbReference type="EMBL" id="QDP81277.1"/>
    </source>
</evidence>
<comment type="similarity">
    <text evidence="1">Belongs to the EamA transporter family.</text>
</comment>
<feature type="transmembrane region" description="Helical" evidence="3">
    <location>
        <begin position="82"/>
        <end position="102"/>
    </location>
</feature>
<evidence type="ECO:0000313" key="6">
    <source>
        <dbReference type="Proteomes" id="UP000317039"/>
    </source>
</evidence>
<sequence>MVVATTLWGASSAFLAEVSVPGIGAAGPVAFGGALLLLGVAMIRGERPWRVFRADRRLFLCLSGLETANLVFYVAALRLGPLPVVVALHLTAPMILIVSQVVRGRRALGLAVVTELTLVGVAIGLVAIGRTDSKDTIAIVVGCVLALASAACVAGLVTLVAEHSAQRATLASAGLQLLLATLLALPLTIAAAPPTGWAVIQLVAVGALLLGPGFACYWWALRTLDATTAGIVGLNEAVAAAIIGAVLTDTRLTVATVAAGGMVLTAVAVQVRTDTAFDERRRRRPRTPSRPYLRSRSRPRC</sequence>
<feature type="transmembrane region" description="Helical" evidence="3">
    <location>
        <begin position="25"/>
        <end position="45"/>
    </location>
</feature>